<proteinExistence type="predicted"/>
<sequence>MPAEFPDFRLGNVLATSFTGTLSERHGDAVERVPVPHRLVDWLAVSGLAVDSCTVAQLDRARELREAIHAAATAAALGDALPASAVDVINDHSARGRAAAVLTPGGERRWRLGPDSALEDALGVIAADAISILAGERDGRLALCASPTCRAAFFDTSQSRTRKWCDMNTCGNRQKKARFHANQRRSAGTAE</sequence>
<reference evidence="2 3" key="1">
    <citation type="journal article" date="2019" name="Int. J. Syst. Evol. Microbiol.">
        <title>The Global Catalogue of Microorganisms (GCM) 10K type strain sequencing project: providing services to taxonomists for standard genome sequencing and annotation.</title>
        <authorList>
            <consortium name="The Broad Institute Genomics Platform"/>
            <consortium name="The Broad Institute Genome Sequencing Center for Infectious Disease"/>
            <person name="Wu L."/>
            <person name="Ma J."/>
        </authorList>
    </citation>
    <scope>NUCLEOTIDE SEQUENCE [LARGE SCALE GENOMIC DNA]</scope>
    <source>
        <strain evidence="2 3">JCM 15478</strain>
    </source>
</reference>
<dbReference type="Proteomes" id="UP001500016">
    <property type="component" value="Unassembled WGS sequence"/>
</dbReference>
<dbReference type="SUPFAM" id="SSF160904">
    <property type="entry name" value="Jann2411-like"/>
    <property type="match status" value="1"/>
</dbReference>
<dbReference type="Pfam" id="PF07336">
    <property type="entry name" value="ABATE"/>
    <property type="match status" value="1"/>
</dbReference>
<evidence type="ECO:0000259" key="1">
    <source>
        <dbReference type="Pfam" id="PF11706"/>
    </source>
</evidence>
<dbReference type="InterPro" id="IPR023286">
    <property type="entry name" value="ABATE_dom_sf"/>
</dbReference>
<dbReference type="PANTHER" id="PTHR35525">
    <property type="entry name" value="BLL6575 PROTEIN"/>
    <property type="match status" value="1"/>
</dbReference>
<comment type="caution">
    <text evidence="2">The sequence shown here is derived from an EMBL/GenBank/DDBJ whole genome shotgun (WGS) entry which is preliminary data.</text>
</comment>
<feature type="domain" description="Zinc finger CGNR" evidence="1">
    <location>
        <begin position="140"/>
        <end position="182"/>
    </location>
</feature>
<dbReference type="Gene3D" id="1.10.3300.10">
    <property type="entry name" value="Jann2411-like domain"/>
    <property type="match status" value="1"/>
</dbReference>
<dbReference type="RefSeq" id="WP_344534112.1">
    <property type="nucleotide sequence ID" value="NZ_BAAAPE010000019.1"/>
</dbReference>
<organism evidence="2 3">
    <name type="scientific">Streptomyces albiaxialis</name>
    <dbReference type="NCBI Taxonomy" id="329523"/>
    <lineage>
        <taxon>Bacteria</taxon>
        <taxon>Bacillati</taxon>
        <taxon>Actinomycetota</taxon>
        <taxon>Actinomycetes</taxon>
        <taxon>Kitasatosporales</taxon>
        <taxon>Streptomycetaceae</taxon>
        <taxon>Streptomyces</taxon>
    </lineage>
</organism>
<accession>A0ABN2WTM7</accession>
<keyword evidence="3" id="KW-1185">Reference proteome</keyword>
<dbReference type="EMBL" id="BAAAPE010000019">
    <property type="protein sequence ID" value="GAA2098601.1"/>
    <property type="molecule type" value="Genomic_DNA"/>
</dbReference>
<name>A0ABN2WTM7_9ACTN</name>
<dbReference type="Pfam" id="PF11706">
    <property type="entry name" value="zf-CGNR"/>
    <property type="match status" value="1"/>
</dbReference>
<gene>
    <name evidence="2" type="ORF">GCM10009801_69760</name>
</gene>
<evidence type="ECO:0000313" key="2">
    <source>
        <dbReference type="EMBL" id="GAA2098601.1"/>
    </source>
</evidence>
<dbReference type="PANTHER" id="PTHR35525:SF3">
    <property type="entry name" value="BLL6575 PROTEIN"/>
    <property type="match status" value="1"/>
</dbReference>
<dbReference type="InterPro" id="IPR010852">
    <property type="entry name" value="ABATE"/>
</dbReference>
<evidence type="ECO:0000313" key="3">
    <source>
        <dbReference type="Proteomes" id="UP001500016"/>
    </source>
</evidence>
<dbReference type="InterPro" id="IPR021005">
    <property type="entry name" value="Znf_CGNR"/>
</dbReference>
<protein>
    <submittedName>
        <fullName evidence="2">CGNR zinc finger domain-containing protein</fullName>
    </submittedName>
</protein>